<dbReference type="SUPFAM" id="SSF50118">
    <property type="entry name" value="Cell growth inhibitor/plasmid maintenance toxic component"/>
    <property type="match status" value="1"/>
</dbReference>
<dbReference type="Proteomes" id="UP001595377">
    <property type="component" value="Unassembled WGS sequence"/>
</dbReference>
<gene>
    <name evidence="1" type="ORF">ACFOHH_17155</name>
</gene>
<comment type="caution">
    <text evidence="1">The sequence shown here is derived from an EMBL/GenBank/DDBJ whole genome shotgun (WGS) entry which is preliminary data.</text>
</comment>
<dbReference type="Gene3D" id="2.30.30.110">
    <property type="match status" value="1"/>
</dbReference>
<name>A0ABV7DKN9_9HYPH</name>
<proteinExistence type="predicted"/>
<dbReference type="RefSeq" id="WP_306766248.1">
    <property type="nucleotide sequence ID" value="NZ_JANFDG010000010.1"/>
</dbReference>
<keyword evidence="2" id="KW-1185">Reference proteome</keyword>
<dbReference type="EMBL" id="JBHRSP010000026">
    <property type="protein sequence ID" value="MFC3074842.1"/>
    <property type="molecule type" value="Genomic_DNA"/>
</dbReference>
<evidence type="ECO:0000313" key="1">
    <source>
        <dbReference type="EMBL" id="MFC3074842.1"/>
    </source>
</evidence>
<dbReference type="PANTHER" id="PTHR33988:SF3">
    <property type="entry name" value="ENDORIBONUCLEASE TOXIN CHPB-RELATED"/>
    <property type="match status" value="1"/>
</dbReference>
<sequence>MAERPADRAGSPLMNRGEVWHVDLEPIRGHEQAGARYVLVVTDALFNRTSIPIVAPITSGGEFARFRGFAVSLSGAGTRSSGIVLCNQLRAVDLKARGGRFIERVPDFIIDDVLARVATFFE</sequence>
<dbReference type="InterPro" id="IPR011067">
    <property type="entry name" value="Plasmid_toxin/cell-grow_inhib"/>
</dbReference>
<dbReference type="PANTHER" id="PTHR33988">
    <property type="entry name" value="ENDORIBONUCLEASE MAZF-RELATED"/>
    <property type="match status" value="1"/>
</dbReference>
<organism evidence="1 2">
    <name type="scientific">Shinella pollutisoli</name>
    <dbReference type="NCBI Taxonomy" id="2250594"/>
    <lineage>
        <taxon>Bacteria</taxon>
        <taxon>Pseudomonadati</taxon>
        <taxon>Pseudomonadota</taxon>
        <taxon>Alphaproteobacteria</taxon>
        <taxon>Hyphomicrobiales</taxon>
        <taxon>Rhizobiaceae</taxon>
        <taxon>Shinella</taxon>
    </lineage>
</organism>
<reference evidence="2" key="1">
    <citation type="journal article" date="2019" name="Int. J. Syst. Evol. Microbiol.">
        <title>The Global Catalogue of Microorganisms (GCM) 10K type strain sequencing project: providing services to taxonomists for standard genome sequencing and annotation.</title>
        <authorList>
            <consortium name="The Broad Institute Genomics Platform"/>
            <consortium name="The Broad Institute Genome Sequencing Center for Infectious Disease"/>
            <person name="Wu L."/>
            <person name="Ma J."/>
        </authorList>
    </citation>
    <scope>NUCLEOTIDE SEQUENCE [LARGE SCALE GENOMIC DNA]</scope>
    <source>
        <strain evidence="2">KCTC 52677</strain>
    </source>
</reference>
<accession>A0ABV7DKN9</accession>
<dbReference type="InterPro" id="IPR003477">
    <property type="entry name" value="PemK-like"/>
</dbReference>
<protein>
    <submittedName>
        <fullName evidence="1">Type II toxin-antitoxin system PemK/MazF family toxin</fullName>
    </submittedName>
</protein>
<evidence type="ECO:0000313" key="2">
    <source>
        <dbReference type="Proteomes" id="UP001595377"/>
    </source>
</evidence>
<dbReference type="Pfam" id="PF02452">
    <property type="entry name" value="PemK_toxin"/>
    <property type="match status" value="1"/>
</dbReference>